<proteinExistence type="predicted"/>
<dbReference type="VEuPathDB" id="FungiDB:I303_07816"/>
<evidence type="ECO:0000313" key="4">
    <source>
        <dbReference type="Proteomes" id="UP000078595"/>
    </source>
</evidence>
<organism evidence="2">
    <name type="scientific">Kwoniella dejecticola CBS 10117</name>
    <dbReference type="NCBI Taxonomy" id="1296121"/>
    <lineage>
        <taxon>Eukaryota</taxon>
        <taxon>Fungi</taxon>
        <taxon>Dikarya</taxon>
        <taxon>Basidiomycota</taxon>
        <taxon>Agaricomycotina</taxon>
        <taxon>Tremellomycetes</taxon>
        <taxon>Tremellales</taxon>
        <taxon>Cryptococcaceae</taxon>
        <taxon>Kwoniella</taxon>
    </lineage>
</organism>
<reference evidence="3" key="2">
    <citation type="submission" date="2013-07" db="EMBL/GenBank/DDBJ databases">
        <authorList>
            <consortium name="The Broad Institute Genome Sequencing Platform"/>
            <person name="Cuomo C."/>
            <person name="Litvintseva A."/>
            <person name="Chen Y."/>
            <person name="Heitman J."/>
            <person name="Sun S."/>
            <person name="Springer D."/>
            <person name="Dromer F."/>
            <person name="Young S.K."/>
            <person name="Zeng Q."/>
            <person name="Gargeya S."/>
            <person name="Fitzgerald M."/>
            <person name="Abouelleil A."/>
            <person name="Alvarado L."/>
            <person name="Berlin A.M."/>
            <person name="Chapman S.B."/>
            <person name="Dewar J."/>
            <person name="Goldberg J."/>
            <person name="Griggs A."/>
            <person name="Gujja S."/>
            <person name="Hansen M."/>
            <person name="Howarth C."/>
            <person name="Imamovic A."/>
            <person name="Larimer J."/>
            <person name="McCowan C."/>
            <person name="Murphy C."/>
            <person name="Pearson M."/>
            <person name="Priest M."/>
            <person name="Roberts A."/>
            <person name="Saif S."/>
            <person name="Shea T."/>
            <person name="Sykes S."/>
            <person name="Wortman J."/>
            <person name="Nusbaum C."/>
            <person name="Birren B."/>
        </authorList>
    </citation>
    <scope>NUCLEOTIDE SEQUENCE</scope>
    <source>
        <strain evidence="3">CBS 10117</strain>
    </source>
</reference>
<dbReference type="EMBL" id="CP144539">
    <property type="protein sequence ID" value="WWC65199.1"/>
    <property type="molecule type" value="Genomic_DNA"/>
</dbReference>
<dbReference type="Proteomes" id="UP000078595">
    <property type="component" value="Chromosome 10"/>
</dbReference>
<feature type="compositionally biased region" description="Basic and acidic residues" evidence="1">
    <location>
        <begin position="50"/>
        <end position="75"/>
    </location>
</feature>
<protein>
    <submittedName>
        <fullName evidence="2">Uncharacterized protein</fullName>
    </submittedName>
</protein>
<accession>A0A1A5ZVS0</accession>
<evidence type="ECO:0000313" key="2">
    <source>
        <dbReference type="EMBL" id="OBR81906.1"/>
    </source>
</evidence>
<dbReference type="KEGG" id="kdj:28971515"/>
<dbReference type="OrthoDB" id="10443855at2759"/>
<dbReference type="EMBL" id="KI894036">
    <property type="protein sequence ID" value="OBR81906.1"/>
    <property type="molecule type" value="Genomic_DNA"/>
</dbReference>
<feature type="compositionally biased region" description="Polar residues" evidence="1">
    <location>
        <begin position="1"/>
        <end position="17"/>
    </location>
</feature>
<dbReference type="RefSeq" id="XP_018259748.1">
    <property type="nucleotide sequence ID" value="XM_018411080.1"/>
</dbReference>
<reference evidence="2" key="1">
    <citation type="submission" date="2013-07" db="EMBL/GenBank/DDBJ databases">
        <title>The Genome Sequence of Cryptococcus dejecticola CBS10117.</title>
        <authorList>
            <consortium name="The Broad Institute Genome Sequencing Platform"/>
            <person name="Cuomo C."/>
            <person name="Litvintseva A."/>
            <person name="Chen Y."/>
            <person name="Heitman J."/>
            <person name="Sun S."/>
            <person name="Springer D."/>
            <person name="Dromer F."/>
            <person name="Young S.K."/>
            <person name="Zeng Q."/>
            <person name="Gargeya S."/>
            <person name="Fitzgerald M."/>
            <person name="Abouelleil A."/>
            <person name="Alvarado L."/>
            <person name="Berlin A.M."/>
            <person name="Chapman S.B."/>
            <person name="Dewar J."/>
            <person name="Goldberg J."/>
            <person name="Griggs A."/>
            <person name="Gujja S."/>
            <person name="Hansen M."/>
            <person name="Howarth C."/>
            <person name="Imamovic A."/>
            <person name="Larimer J."/>
            <person name="McCowan C."/>
            <person name="Murphy C."/>
            <person name="Pearson M."/>
            <person name="Priest M."/>
            <person name="Roberts A."/>
            <person name="Saif S."/>
            <person name="Shea T."/>
            <person name="Sykes S."/>
            <person name="Wortman J."/>
            <person name="Nusbaum C."/>
            <person name="Birren B."/>
        </authorList>
    </citation>
    <scope>NUCLEOTIDE SEQUENCE [LARGE SCALE GENOMIC DNA]</scope>
    <source>
        <strain evidence="2">CBS 10117</strain>
    </source>
</reference>
<keyword evidence="4" id="KW-1185">Reference proteome</keyword>
<evidence type="ECO:0000256" key="1">
    <source>
        <dbReference type="SAM" id="MobiDB-lite"/>
    </source>
</evidence>
<feature type="compositionally biased region" description="Low complexity" evidence="1">
    <location>
        <begin position="18"/>
        <end position="36"/>
    </location>
</feature>
<dbReference type="AlphaFoldDB" id="A0A1A5ZVS0"/>
<dbReference type="GeneID" id="28971515"/>
<reference evidence="3" key="3">
    <citation type="submission" date="2024-02" db="EMBL/GenBank/DDBJ databases">
        <title>Comparative genomics of Cryptococcus and Kwoniella reveals pathogenesis evolution and contrasting modes of karyotype evolution via chromosome fusion or intercentromeric recombination.</title>
        <authorList>
            <person name="Coelho M.A."/>
            <person name="David-Palma M."/>
            <person name="Shea T."/>
            <person name="Bowers K."/>
            <person name="McGinley-Smith S."/>
            <person name="Mohammad A.W."/>
            <person name="Gnirke A."/>
            <person name="Yurkov A.M."/>
            <person name="Nowrousian M."/>
            <person name="Sun S."/>
            <person name="Cuomo C.A."/>
            <person name="Heitman J."/>
        </authorList>
    </citation>
    <scope>NUCLEOTIDE SEQUENCE</scope>
    <source>
        <strain evidence="3">CBS 10117</strain>
    </source>
</reference>
<evidence type="ECO:0000313" key="3">
    <source>
        <dbReference type="EMBL" id="WWC65199.1"/>
    </source>
</evidence>
<gene>
    <name evidence="2" type="ORF">I303_07816</name>
    <name evidence="3" type="ORF">I303_107813</name>
</gene>
<feature type="region of interest" description="Disordered" evidence="1">
    <location>
        <begin position="1"/>
        <end position="75"/>
    </location>
</feature>
<name>A0A1A5ZVS0_9TREE</name>
<sequence>MGNKISKTFSLSHPQNGSSSTLDSSSLSEKTNLLSSGLGGSALTQKKGKKEREGKAPKPPKSEKSKNKEEKNQKDHTKYECPVFLVSPGDYVNCHTSDGSIVAIKGYHLSYASYHLTKMICYYTCEEPVRDIYFHDYRFETYEVFLRFQALLEGGKLIAPDLLGDPQVECGIIENLAHKLAIWKACRVSNVLKLTILEWIWKGQIDPACVFRLAGIMREPELVGASIRSKNARSWSPIFNGRDENTEIANVQAWEAEIPKRYRAAFTKALKSFEGLDKTETGEGRWVKMAEVFEQHAA</sequence>